<feature type="region of interest" description="Disordered" evidence="1">
    <location>
        <begin position="38"/>
        <end position="57"/>
    </location>
</feature>
<comment type="caution">
    <text evidence="2">The sequence shown here is derived from an EMBL/GenBank/DDBJ whole genome shotgun (WGS) entry which is preliminary data.</text>
</comment>
<name>A0A438IWD2_VITVI</name>
<protein>
    <submittedName>
        <fullName evidence="2">Uncharacterized protein</fullName>
    </submittedName>
</protein>
<feature type="compositionally biased region" description="Basic residues" evidence="1">
    <location>
        <begin position="43"/>
        <end position="53"/>
    </location>
</feature>
<feature type="compositionally biased region" description="Low complexity" evidence="1">
    <location>
        <begin position="311"/>
        <end position="325"/>
    </location>
</feature>
<reference evidence="2 3" key="1">
    <citation type="journal article" date="2018" name="PLoS Genet.">
        <title>Population sequencing reveals clonal diversity and ancestral inbreeding in the grapevine cultivar Chardonnay.</title>
        <authorList>
            <person name="Roach M.J."/>
            <person name="Johnson D.L."/>
            <person name="Bohlmann J."/>
            <person name="van Vuuren H.J."/>
            <person name="Jones S.J."/>
            <person name="Pretorius I.S."/>
            <person name="Schmidt S.A."/>
            <person name="Borneman A.R."/>
        </authorList>
    </citation>
    <scope>NUCLEOTIDE SEQUENCE [LARGE SCALE GENOMIC DNA]</scope>
    <source>
        <strain evidence="3">cv. Chardonnay</strain>
        <tissue evidence="2">Leaf</tissue>
    </source>
</reference>
<feature type="compositionally biased region" description="Low complexity" evidence="1">
    <location>
        <begin position="224"/>
        <end position="234"/>
    </location>
</feature>
<feature type="compositionally biased region" description="Acidic residues" evidence="1">
    <location>
        <begin position="326"/>
        <end position="335"/>
    </location>
</feature>
<organism evidence="2 3">
    <name type="scientific">Vitis vinifera</name>
    <name type="common">Grape</name>
    <dbReference type="NCBI Taxonomy" id="29760"/>
    <lineage>
        <taxon>Eukaryota</taxon>
        <taxon>Viridiplantae</taxon>
        <taxon>Streptophyta</taxon>
        <taxon>Embryophyta</taxon>
        <taxon>Tracheophyta</taxon>
        <taxon>Spermatophyta</taxon>
        <taxon>Magnoliopsida</taxon>
        <taxon>eudicotyledons</taxon>
        <taxon>Gunneridae</taxon>
        <taxon>Pentapetalae</taxon>
        <taxon>rosids</taxon>
        <taxon>Vitales</taxon>
        <taxon>Vitaceae</taxon>
        <taxon>Viteae</taxon>
        <taxon>Vitis</taxon>
    </lineage>
</organism>
<evidence type="ECO:0000256" key="1">
    <source>
        <dbReference type="SAM" id="MobiDB-lite"/>
    </source>
</evidence>
<sequence length="335" mass="37004">QSPEQSRASPDSRRFNLRCLHQILLQLQLQSPRQLVAGTISGTKRKSKKRKAPLPKPQIQAEVAPKNIQSEARASPIIPAAEETWYLGSTQLLKPCKFLLSQPNSIILELGNPTELRCIGPKEGEFSWKPVQDVRRILLWASSSDPSSPSLFRGKHMGYPAEPQLERKRICREPFTLDKWNNMTAYKIDQPEQPQPAARRAPQDRPEDITVATPAIPRAPPATPAASQPSTSAEPRMAIPISEYRELCHALETLTASQSNLAQEMASIKACQEQMLATQAQQAAILRQLQVHFDLPQAVEPSTSTPPEPQSQPTESHPQEAPADAPIEEAADPSA</sequence>
<dbReference type="EMBL" id="QGNW01000078">
    <property type="protein sequence ID" value="RVX01049.1"/>
    <property type="molecule type" value="Genomic_DNA"/>
</dbReference>
<dbReference type="AlphaFoldDB" id="A0A438IWD2"/>
<evidence type="ECO:0000313" key="3">
    <source>
        <dbReference type="Proteomes" id="UP000288805"/>
    </source>
</evidence>
<gene>
    <name evidence="2" type="ORF">CK203_022713</name>
</gene>
<accession>A0A438IWD2</accession>
<dbReference type="Proteomes" id="UP000288805">
    <property type="component" value="Unassembled WGS sequence"/>
</dbReference>
<proteinExistence type="predicted"/>
<feature type="region of interest" description="Disordered" evidence="1">
    <location>
        <begin position="296"/>
        <end position="335"/>
    </location>
</feature>
<evidence type="ECO:0000313" key="2">
    <source>
        <dbReference type="EMBL" id="RVX01049.1"/>
    </source>
</evidence>
<feature type="region of interest" description="Disordered" evidence="1">
    <location>
        <begin position="212"/>
        <end position="234"/>
    </location>
</feature>
<feature type="non-terminal residue" evidence="2">
    <location>
        <position position="1"/>
    </location>
</feature>